<dbReference type="SUPFAM" id="SSF50249">
    <property type="entry name" value="Nucleic acid-binding proteins"/>
    <property type="match status" value="1"/>
</dbReference>
<sequence>MEATSTPRITCAYLNSYVGKNVMVVGKVMQLRGDEAVIDADGNITAHLNRDSHLAAGSGVQLIGKVNPDLSVKVLSSMDLGTGVDFNLANTVVEIAHQHKSIFTYDQ</sequence>
<dbReference type="GO" id="GO:0006298">
    <property type="term" value="P:mismatch repair"/>
    <property type="evidence" value="ECO:0007669"/>
    <property type="project" value="TreeGrafter"/>
</dbReference>
<name>A0AAE0IJW2_9PEZI</name>
<comment type="subcellular location">
    <subcellularLocation>
        <location evidence="1">Nucleus</location>
    </subcellularLocation>
</comment>
<dbReference type="GO" id="GO:0006260">
    <property type="term" value="P:DNA replication"/>
    <property type="evidence" value="ECO:0007669"/>
    <property type="project" value="InterPro"/>
</dbReference>
<dbReference type="GO" id="GO:0000724">
    <property type="term" value="P:double-strand break repair via homologous recombination"/>
    <property type="evidence" value="ECO:0007669"/>
    <property type="project" value="TreeGrafter"/>
</dbReference>
<reference evidence="4" key="1">
    <citation type="journal article" date="2023" name="Mol. Phylogenet. Evol.">
        <title>Genome-scale phylogeny and comparative genomics of the fungal order Sordariales.</title>
        <authorList>
            <person name="Hensen N."/>
            <person name="Bonometti L."/>
            <person name="Westerberg I."/>
            <person name="Brannstrom I.O."/>
            <person name="Guillou S."/>
            <person name="Cros-Aarteil S."/>
            <person name="Calhoun S."/>
            <person name="Haridas S."/>
            <person name="Kuo A."/>
            <person name="Mondo S."/>
            <person name="Pangilinan J."/>
            <person name="Riley R."/>
            <person name="LaButti K."/>
            <person name="Andreopoulos B."/>
            <person name="Lipzen A."/>
            <person name="Chen C."/>
            <person name="Yan M."/>
            <person name="Daum C."/>
            <person name="Ng V."/>
            <person name="Clum A."/>
            <person name="Steindorff A."/>
            <person name="Ohm R.A."/>
            <person name="Martin F."/>
            <person name="Silar P."/>
            <person name="Natvig D.O."/>
            <person name="Lalanne C."/>
            <person name="Gautier V."/>
            <person name="Ament-Velasquez S.L."/>
            <person name="Kruys A."/>
            <person name="Hutchinson M.I."/>
            <person name="Powell A.J."/>
            <person name="Barry K."/>
            <person name="Miller A.N."/>
            <person name="Grigoriev I.V."/>
            <person name="Debuchy R."/>
            <person name="Gladieux P."/>
            <person name="Hiltunen Thoren M."/>
            <person name="Johannesson H."/>
        </authorList>
    </citation>
    <scope>NUCLEOTIDE SEQUENCE</scope>
    <source>
        <strain evidence="4">CBS 118394</strain>
    </source>
</reference>
<dbReference type="Pfam" id="PF08661">
    <property type="entry name" value="Rep_fac-A_3"/>
    <property type="match status" value="1"/>
</dbReference>
<dbReference type="PANTHER" id="PTHR15114">
    <property type="entry name" value="REPLICATION PROTEIN A3"/>
    <property type="match status" value="1"/>
</dbReference>
<evidence type="ECO:0000313" key="5">
    <source>
        <dbReference type="Proteomes" id="UP001283341"/>
    </source>
</evidence>
<dbReference type="FunFam" id="2.40.50.140:FF:000271">
    <property type="entry name" value="Similar to ssDNA binding protein Ssb3"/>
    <property type="match status" value="1"/>
</dbReference>
<dbReference type="InterPro" id="IPR013970">
    <property type="entry name" value="Rfa2"/>
</dbReference>
<dbReference type="GO" id="GO:0035861">
    <property type="term" value="C:site of double-strand break"/>
    <property type="evidence" value="ECO:0007669"/>
    <property type="project" value="TreeGrafter"/>
</dbReference>
<dbReference type="Proteomes" id="UP001283341">
    <property type="component" value="Unassembled WGS sequence"/>
</dbReference>
<evidence type="ECO:0000313" key="4">
    <source>
        <dbReference type="EMBL" id="KAK3326503.1"/>
    </source>
</evidence>
<dbReference type="GO" id="GO:0005662">
    <property type="term" value="C:DNA replication factor A complex"/>
    <property type="evidence" value="ECO:0007669"/>
    <property type="project" value="TreeGrafter"/>
</dbReference>
<dbReference type="EMBL" id="JAUEDM010000002">
    <property type="protein sequence ID" value="KAK3326503.1"/>
    <property type="molecule type" value="Genomic_DNA"/>
</dbReference>
<dbReference type="CDD" id="cd04479">
    <property type="entry name" value="RPA3"/>
    <property type="match status" value="1"/>
</dbReference>
<comment type="caution">
    <text evidence="4">The sequence shown here is derived from an EMBL/GenBank/DDBJ whole genome shotgun (WGS) entry which is preliminary data.</text>
</comment>
<dbReference type="Gene3D" id="2.40.50.140">
    <property type="entry name" value="Nucleic acid-binding proteins"/>
    <property type="match status" value="1"/>
</dbReference>
<evidence type="ECO:0000256" key="2">
    <source>
        <dbReference type="ARBA" id="ARBA00009761"/>
    </source>
</evidence>
<keyword evidence="3" id="KW-0539">Nucleus</keyword>
<proteinExistence type="inferred from homology"/>
<reference evidence="4" key="2">
    <citation type="submission" date="2023-06" db="EMBL/GenBank/DDBJ databases">
        <authorList>
            <consortium name="Lawrence Berkeley National Laboratory"/>
            <person name="Haridas S."/>
            <person name="Hensen N."/>
            <person name="Bonometti L."/>
            <person name="Westerberg I."/>
            <person name="Brannstrom I.O."/>
            <person name="Guillou S."/>
            <person name="Cros-Aarteil S."/>
            <person name="Calhoun S."/>
            <person name="Kuo A."/>
            <person name="Mondo S."/>
            <person name="Pangilinan J."/>
            <person name="Riley R."/>
            <person name="Labutti K."/>
            <person name="Andreopoulos B."/>
            <person name="Lipzen A."/>
            <person name="Chen C."/>
            <person name="Yanf M."/>
            <person name="Daum C."/>
            <person name="Ng V."/>
            <person name="Clum A."/>
            <person name="Steindorff A."/>
            <person name="Ohm R."/>
            <person name="Martin F."/>
            <person name="Silar P."/>
            <person name="Natvig D."/>
            <person name="Lalanne C."/>
            <person name="Gautier V."/>
            <person name="Ament-Velasquez S.L."/>
            <person name="Kruys A."/>
            <person name="Hutchinson M.I."/>
            <person name="Powell A.J."/>
            <person name="Barry K."/>
            <person name="Miller A.N."/>
            <person name="Grigoriev I.V."/>
            <person name="Debuchy R."/>
            <person name="Gladieux P."/>
            <person name="Thoren M.H."/>
            <person name="Johannesson H."/>
        </authorList>
    </citation>
    <scope>NUCLEOTIDE SEQUENCE</scope>
    <source>
        <strain evidence="4">CBS 118394</strain>
    </source>
</reference>
<protein>
    <submittedName>
        <fullName evidence="4">Replication factor A protein 3</fullName>
    </submittedName>
</protein>
<keyword evidence="5" id="KW-1185">Reference proteome</keyword>
<dbReference type="GO" id="GO:0003684">
    <property type="term" value="F:damaged DNA binding"/>
    <property type="evidence" value="ECO:0007669"/>
    <property type="project" value="TreeGrafter"/>
</dbReference>
<evidence type="ECO:0000256" key="1">
    <source>
        <dbReference type="ARBA" id="ARBA00004123"/>
    </source>
</evidence>
<evidence type="ECO:0000256" key="3">
    <source>
        <dbReference type="ARBA" id="ARBA00023242"/>
    </source>
</evidence>
<dbReference type="AlphaFoldDB" id="A0AAE0IJW2"/>
<dbReference type="GO" id="GO:0006284">
    <property type="term" value="P:base-excision repair"/>
    <property type="evidence" value="ECO:0007669"/>
    <property type="project" value="TreeGrafter"/>
</dbReference>
<dbReference type="GO" id="GO:0003697">
    <property type="term" value="F:single-stranded DNA binding"/>
    <property type="evidence" value="ECO:0007669"/>
    <property type="project" value="TreeGrafter"/>
</dbReference>
<comment type="similarity">
    <text evidence="2">Belongs to the replication factor A protein 3 family.</text>
</comment>
<accession>A0AAE0IJW2</accession>
<dbReference type="GO" id="GO:0006289">
    <property type="term" value="P:nucleotide-excision repair"/>
    <property type="evidence" value="ECO:0007669"/>
    <property type="project" value="TreeGrafter"/>
</dbReference>
<dbReference type="PANTHER" id="PTHR15114:SF1">
    <property type="entry name" value="REPLICATION PROTEIN A 14 KDA SUBUNIT"/>
    <property type="match status" value="1"/>
</dbReference>
<gene>
    <name evidence="4" type="ORF">B0H66DRAFT_551094</name>
</gene>
<organism evidence="4 5">
    <name type="scientific">Apodospora peruviana</name>
    <dbReference type="NCBI Taxonomy" id="516989"/>
    <lineage>
        <taxon>Eukaryota</taxon>
        <taxon>Fungi</taxon>
        <taxon>Dikarya</taxon>
        <taxon>Ascomycota</taxon>
        <taxon>Pezizomycotina</taxon>
        <taxon>Sordariomycetes</taxon>
        <taxon>Sordariomycetidae</taxon>
        <taxon>Sordariales</taxon>
        <taxon>Lasiosphaeriaceae</taxon>
        <taxon>Apodospora</taxon>
    </lineage>
</organism>
<dbReference type="InterPro" id="IPR012340">
    <property type="entry name" value="NA-bd_OB-fold"/>
</dbReference>